<dbReference type="GO" id="GO:0005524">
    <property type="term" value="F:ATP binding"/>
    <property type="evidence" value="ECO:0007669"/>
    <property type="project" value="InterPro"/>
</dbReference>
<dbReference type="EMBL" id="CP094358">
    <property type="protein sequence ID" value="UOB18605.1"/>
    <property type="molecule type" value="Genomic_DNA"/>
</dbReference>
<dbReference type="SMART" id="SM00760">
    <property type="entry name" value="Bac_DnaA_C"/>
    <property type="match status" value="1"/>
</dbReference>
<dbReference type="GO" id="GO:0043565">
    <property type="term" value="F:sequence-specific DNA binding"/>
    <property type="evidence" value="ECO:0007669"/>
    <property type="project" value="InterPro"/>
</dbReference>
<protein>
    <recommendedName>
        <fullName evidence="1">Chromosomal replication initiator DnaA C-terminal domain-containing protein</fullName>
    </recommendedName>
</protein>
<organism evidence="2 3">
    <name type="scientific">Abyssalbus ytuae</name>
    <dbReference type="NCBI Taxonomy" id="2926907"/>
    <lineage>
        <taxon>Bacteria</taxon>
        <taxon>Pseudomonadati</taxon>
        <taxon>Bacteroidota</taxon>
        <taxon>Flavobacteriia</taxon>
        <taxon>Flavobacteriales</taxon>
        <taxon>Flavobacteriaceae</taxon>
        <taxon>Abyssalbus</taxon>
    </lineage>
</organism>
<gene>
    <name evidence="2" type="ORF">MQE35_04775</name>
</gene>
<feature type="domain" description="Chromosomal replication initiator DnaA C-terminal" evidence="1">
    <location>
        <begin position="3"/>
        <end position="71"/>
    </location>
</feature>
<evidence type="ECO:0000313" key="2">
    <source>
        <dbReference type="EMBL" id="UOB18605.1"/>
    </source>
</evidence>
<sequence length="174" mass="21194">MLDIHYIINEVCKQFNITYEQVIIKSNKPKYVIPRNFCCFFLKKYTLLNDREVGKLIKRDRTSVISILKRIFNDVDTNYKIKMKFDYLDEHFSEVQKKDEVSKNEVTFIITYKFHENEFEDEIICEYREDFTDQFQSILHHLPEMFFENHHKHIQPVNIINISDFSIINIQNKK</sequence>
<evidence type="ECO:0000259" key="1">
    <source>
        <dbReference type="SMART" id="SM00760"/>
    </source>
</evidence>
<reference evidence="2" key="1">
    <citation type="submission" date="2022-03" db="EMBL/GenBank/DDBJ databases">
        <title>Description of Abyssus ytuae gen. nov., sp. nov., a novel member of the family Flavobacteriaceae isolated from the sediment of Mariana Trench.</title>
        <authorList>
            <person name="Zhang J."/>
            <person name="Xu X."/>
        </authorList>
    </citation>
    <scope>NUCLEOTIDE SEQUENCE</scope>
    <source>
        <strain evidence="2">MT3330</strain>
    </source>
</reference>
<dbReference type="GO" id="GO:0006270">
    <property type="term" value="P:DNA replication initiation"/>
    <property type="evidence" value="ECO:0007669"/>
    <property type="project" value="InterPro"/>
</dbReference>
<dbReference type="Gene3D" id="1.10.1750.10">
    <property type="match status" value="1"/>
</dbReference>
<dbReference type="KEGG" id="fbm:MQE35_04775"/>
<dbReference type="Pfam" id="PF08299">
    <property type="entry name" value="Bac_DnaA_C"/>
    <property type="match status" value="1"/>
</dbReference>
<keyword evidence="3" id="KW-1185">Reference proteome</keyword>
<proteinExistence type="predicted"/>
<dbReference type="InterPro" id="IPR010921">
    <property type="entry name" value="Trp_repressor/repl_initiator"/>
</dbReference>
<evidence type="ECO:0000313" key="3">
    <source>
        <dbReference type="Proteomes" id="UP000831290"/>
    </source>
</evidence>
<dbReference type="AlphaFoldDB" id="A0A9E6ZQF2"/>
<dbReference type="RefSeq" id="WP_255845176.1">
    <property type="nucleotide sequence ID" value="NZ_CP094358.1"/>
</dbReference>
<dbReference type="InterPro" id="IPR013159">
    <property type="entry name" value="DnaA_C"/>
</dbReference>
<accession>A0A9E6ZQF2</accession>
<dbReference type="SUPFAM" id="SSF48295">
    <property type="entry name" value="TrpR-like"/>
    <property type="match status" value="1"/>
</dbReference>
<dbReference type="Proteomes" id="UP000831290">
    <property type="component" value="Chromosome"/>
</dbReference>
<name>A0A9E6ZQF2_9FLAO</name>
<dbReference type="GO" id="GO:0006275">
    <property type="term" value="P:regulation of DNA replication"/>
    <property type="evidence" value="ECO:0007669"/>
    <property type="project" value="InterPro"/>
</dbReference>